<keyword evidence="3" id="KW-1185">Reference proteome</keyword>
<dbReference type="InterPro" id="IPR029068">
    <property type="entry name" value="Glyas_Bleomycin-R_OHBP_Dase"/>
</dbReference>
<dbReference type="InterPro" id="IPR037523">
    <property type="entry name" value="VOC_core"/>
</dbReference>
<evidence type="ECO:0000259" key="1">
    <source>
        <dbReference type="PROSITE" id="PS51819"/>
    </source>
</evidence>
<gene>
    <name evidence="2" type="ORF">AM592_02915</name>
</gene>
<sequence length="128" mass="14787">MSFQFKVIDHVQLAAPKEGEESARHFFTQILGFKEINKPSQLKKNGGVWFEKGSIHVHVGIEDPFVPAKKAHPAFEIEDLPSFIEHLEANSYPYKSDNRLPEADRIYLADPFENRIEILEWNGERKPL</sequence>
<accession>A0A0M3R916</accession>
<reference evidence="2 3" key="2">
    <citation type="journal article" date="2016" name="Int. J. Syst. Evol. Microbiol.">
        <title>Bacillus gobiensis sp. nov., isolated from a soil sample.</title>
        <authorList>
            <person name="Liu B."/>
            <person name="Liu G.H."/>
            <person name="Cetin S."/>
            <person name="Schumann P."/>
            <person name="Pan Z.Z."/>
            <person name="Chen Q.Q."/>
        </authorList>
    </citation>
    <scope>NUCLEOTIDE SEQUENCE [LARGE SCALE GENOMIC DNA]</scope>
    <source>
        <strain evidence="2 3">FJAT-4402</strain>
    </source>
</reference>
<dbReference type="STRING" id="1441095.AM592_02915"/>
<dbReference type="PANTHER" id="PTHR39175:SF1">
    <property type="entry name" value="FAMILY PROTEIN, PUTATIVE (AFU_ORTHOLOGUE AFUA_3G15060)-RELATED"/>
    <property type="match status" value="1"/>
</dbReference>
<dbReference type="OrthoDB" id="9813630at2"/>
<dbReference type="RefSeq" id="WP_053602392.1">
    <property type="nucleotide sequence ID" value="NZ_CP012600.1"/>
</dbReference>
<dbReference type="PROSITE" id="PS51819">
    <property type="entry name" value="VOC"/>
    <property type="match status" value="1"/>
</dbReference>
<feature type="domain" description="VOC" evidence="1">
    <location>
        <begin position="7"/>
        <end position="121"/>
    </location>
</feature>
<dbReference type="Proteomes" id="UP000067625">
    <property type="component" value="Chromosome"/>
</dbReference>
<dbReference type="Gene3D" id="3.10.180.10">
    <property type="entry name" value="2,3-Dihydroxybiphenyl 1,2-Dioxygenase, domain 1"/>
    <property type="match status" value="1"/>
</dbReference>
<dbReference type="PATRIC" id="fig|1441095.3.peg.638"/>
<dbReference type="AlphaFoldDB" id="A0A0M3R916"/>
<proteinExistence type="predicted"/>
<name>A0A0M3R916_9BACI</name>
<dbReference type="InterPro" id="IPR004360">
    <property type="entry name" value="Glyas_Fos-R_dOase_dom"/>
</dbReference>
<organism evidence="2 3">
    <name type="scientific">Bacillus gobiensis</name>
    <dbReference type="NCBI Taxonomy" id="1441095"/>
    <lineage>
        <taxon>Bacteria</taxon>
        <taxon>Bacillati</taxon>
        <taxon>Bacillota</taxon>
        <taxon>Bacilli</taxon>
        <taxon>Bacillales</taxon>
        <taxon>Bacillaceae</taxon>
        <taxon>Bacillus</taxon>
    </lineage>
</organism>
<dbReference type="PANTHER" id="PTHR39175">
    <property type="entry name" value="FAMILY PROTEIN, PUTATIVE (AFU_ORTHOLOGUE AFUA_3G15060)-RELATED"/>
    <property type="match status" value="1"/>
</dbReference>
<evidence type="ECO:0000313" key="2">
    <source>
        <dbReference type="EMBL" id="ALC80652.1"/>
    </source>
</evidence>
<dbReference type="EMBL" id="CP012600">
    <property type="protein sequence ID" value="ALC80652.1"/>
    <property type="molecule type" value="Genomic_DNA"/>
</dbReference>
<evidence type="ECO:0000313" key="3">
    <source>
        <dbReference type="Proteomes" id="UP000067625"/>
    </source>
</evidence>
<protein>
    <submittedName>
        <fullName evidence="2">Glyoxalase</fullName>
    </submittedName>
</protein>
<dbReference type="Pfam" id="PF00903">
    <property type="entry name" value="Glyoxalase"/>
    <property type="match status" value="1"/>
</dbReference>
<reference evidence="3" key="1">
    <citation type="submission" date="2015-08" db="EMBL/GenBank/DDBJ databases">
        <title>Genome sequencing project for genomic taxonomy and phylogenomics of Bacillus-like bacteria.</title>
        <authorList>
            <person name="Liu B."/>
            <person name="Wang J."/>
            <person name="Zhu Y."/>
            <person name="Liu G."/>
            <person name="Chen Q."/>
            <person name="Chen Z."/>
            <person name="Lan J."/>
            <person name="Che J."/>
            <person name="Ge C."/>
            <person name="Shi H."/>
            <person name="Pan Z."/>
            <person name="Liu X."/>
        </authorList>
    </citation>
    <scope>NUCLEOTIDE SEQUENCE [LARGE SCALE GENOMIC DNA]</scope>
    <source>
        <strain evidence="3">FJAT-4402</strain>
    </source>
</reference>
<dbReference type="SUPFAM" id="SSF54593">
    <property type="entry name" value="Glyoxalase/Bleomycin resistance protein/Dihydroxybiphenyl dioxygenase"/>
    <property type="match status" value="1"/>
</dbReference>